<keyword evidence="2" id="KW-1185">Reference proteome</keyword>
<gene>
    <name evidence="1" type="ORF">LOK49_LG11G01831</name>
</gene>
<comment type="caution">
    <text evidence="1">The sequence shown here is derived from an EMBL/GenBank/DDBJ whole genome shotgun (WGS) entry which is preliminary data.</text>
</comment>
<accession>A0ACC0FZX9</accession>
<reference evidence="1 2" key="1">
    <citation type="journal article" date="2022" name="Plant J.">
        <title>Chromosome-level genome of Camellia lanceoleosa provides a valuable resource for understanding genome evolution and self-incompatibility.</title>
        <authorList>
            <person name="Gong W."/>
            <person name="Xiao S."/>
            <person name="Wang L."/>
            <person name="Liao Z."/>
            <person name="Chang Y."/>
            <person name="Mo W."/>
            <person name="Hu G."/>
            <person name="Li W."/>
            <person name="Zhao G."/>
            <person name="Zhu H."/>
            <person name="Hu X."/>
            <person name="Ji K."/>
            <person name="Xiang X."/>
            <person name="Song Q."/>
            <person name="Yuan D."/>
            <person name="Jin S."/>
            <person name="Zhang L."/>
        </authorList>
    </citation>
    <scope>NUCLEOTIDE SEQUENCE [LARGE SCALE GENOMIC DNA]</scope>
    <source>
        <strain evidence="1">SQ_2022a</strain>
    </source>
</reference>
<organism evidence="1 2">
    <name type="scientific">Camellia lanceoleosa</name>
    <dbReference type="NCBI Taxonomy" id="1840588"/>
    <lineage>
        <taxon>Eukaryota</taxon>
        <taxon>Viridiplantae</taxon>
        <taxon>Streptophyta</taxon>
        <taxon>Embryophyta</taxon>
        <taxon>Tracheophyta</taxon>
        <taxon>Spermatophyta</taxon>
        <taxon>Magnoliopsida</taxon>
        <taxon>eudicotyledons</taxon>
        <taxon>Gunneridae</taxon>
        <taxon>Pentapetalae</taxon>
        <taxon>asterids</taxon>
        <taxon>Ericales</taxon>
        <taxon>Theaceae</taxon>
        <taxon>Camellia</taxon>
    </lineage>
</organism>
<proteinExistence type="predicted"/>
<dbReference type="Proteomes" id="UP001060215">
    <property type="component" value="Chromosome 12"/>
</dbReference>
<dbReference type="EMBL" id="CM045769">
    <property type="protein sequence ID" value="KAI7993964.1"/>
    <property type="molecule type" value="Genomic_DNA"/>
</dbReference>
<name>A0ACC0FZX9_9ERIC</name>
<evidence type="ECO:0000313" key="2">
    <source>
        <dbReference type="Proteomes" id="UP001060215"/>
    </source>
</evidence>
<protein>
    <submittedName>
        <fullName evidence="1">Pathogen-associated molecular patterns-induced protein A70</fullName>
    </submittedName>
</protein>
<evidence type="ECO:0000313" key="1">
    <source>
        <dbReference type="EMBL" id="KAI7993964.1"/>
    </source>
</evidence>
<sequence length="221" mass="25546">MKVCILHTFNLVLHEQLVHTHCSLLPPQHHDWHHSLHFKLSKPKTPTTTTKPRPPHTTQIPICSSAPQVYQQPLHFQISRLQSKPKPRFRIPKSETHQNSQQTHFEEDYSRSLDQVYHHHVNRTKSDTNPASGELPEKLPGKIRKSASAKSTFAHFEEDEIVEARRPATVKEGRVSTEAVEDEQVDAKADDFINRFKQHLKLQRLDSIIRYKDMISRGGAK</sequence>